<dbReference type="PROSITE" id="PS51257">
    <property type="entry name" value="PROKAR_LIPOPROTEIN"/>
    <property type="match status" value="1"/>
</dbReference>
<dbReference type="RefSeq" id="WP_209849164.1">
    <property type="nucleotide sequence ID" value="NZ_CBCRVE010000008.1"/>
</dbReference>
<evidence type="ECO:0008006" key="4">
    <source>
        <dbReference type="Google" id="ProtNLM"/>
    </source>
</evidence>
<sequence length="189" mass="20748">MKIWKISIVVTLLGLMIAGCSEAETKLIDSAPSANTSQTNHEDASAQIEPAKPAAQTKEQSNDPTQLVELDHLKVSVNKNWTVQHGLDSVSFSEGNNPIGGIDGLGYNESVDRLIPNQSEIVDQKELEDLPVKAYQVTTKFDTTSDKQPDQVHVYLLLKDQKVVYDLHFDSGSIDEKEIVDIAKTAGMK</sequence>
<reference evidence="2 3" key="1">
    <citation type="submission" date="2021-03" db="EMBL/GenBank/DDBJ databases">
        <title>Genomic Encyclopedia of Type Strains, Phase IV (KMG-IV): sequencing the most valuable type-strain genomes for metagenomic binning, comparative biology and taxonomic classification.</title>
        <authorList>
            <person name="Goeker M."/>
        </authorList>
    </citation>
    <scope>NUCLEOTIDE SEQUENCE [LARGE SCALE GENOMIC DNA]</scope>
    <source>
        <strain evidence="2 3">DSM 23491</strain>
    </source>
</reference>
<feature type="chain" id="PRO_5046699828" description="Lipoprotein" evidence="1">
    <location>
        <begin position="24"/>
        <end position="189"/>
    </location>
</feature>
<organism evidence="2 3">
    <name type="scientific">Paenibacillus sediminis</name>
    <dbReference type="NCBI Taxonomy" id="664909"/>
    <lineage>
        <taxon>Bacteria</taxon>
        <taxon>Bacillati</taxon>
        <taxon>Bacillota</taxon>
        <taxon>Bacilli</taxon>
        <taxon>Bacillales</taxon>
        <taxon>Paenibacillaceae</taxon>
        <taxon>Paenibacillus</taxon>
    </lineage>
</organism>
<dbReference type="EMBL" id="JAGGKP010000004">
    <property type="protein sequence ID" value="MBP1937202.1"/>
    <property type="molecule type" value="Genomic_DNA"/>
</dbReference>
<gene>
    <name evidence="2" type="ORF">J2Z20_002095</name>
</gene>
<keyword evidence="1" id="KW-0732">Signal</keyword>
<evidence type="ECO:0000313" key="3">
    <source>
        <dbReference type="Proteomes" id="UP001519273"/>
    </source>
</evidence>
<evidence type="ECO:0000313" key="2">
    <source>
        <dbReference type="EMBL" id="MBP1937202.1"/>
    </source>
</evidence>
<proteinExistence type="predicted"/>
<name>A0ABS4H3T7_9BACL</name>
<dbReference type="Proteomes" id="UP001519273">
    <property type="component" value="Unassembled WGS sequence"/>
</dbReference>
<evidence type="ECO:0000256" key="1">
    <source>
        <dbReference type="SAM" id="SignalP"/>
    </source>
</evidence>
<accession>A0ABS4H3T7</accession>
<protein>
    <recommendedName>
        <fullName evidence="4">Lipoprotein</fullName>
    </recommendedName>
</protein>
<keyword evidence="3" id="KW-1185">Reference proteome</keyword>
<comment type="caution">
    <text evidence="2">The sequence shown here is derived from an EMBL/GenBank/DDBJ whole genome shotgun (WGS) entry which is preliminary data.</text>
</comment>
<feature type="signal peptide" evidence="1">
    <location>
        <begin position="1"/>
        <end position="23"/>
    </location>
</feature>